<dbReference type="InterPro" id="IPR035669">
    <property type="entry name" value="SGNH_plant_lipase-like"/>
</dbReference>
<evidence type="ECO:0000256" key="2">
    <source>
        <dbReference type="ARBA" id="ARBA00008668"/>
    </source>
</evidence>
<proteinExistence type="inferred from homology"/>
<reference evidence="9 10" key="1">
    <citation type="submission" date="2024-01" db="EMBL/GenBank/DDBJ databases">
        <title>The genomes of 5 underutilized Papilionoideae crops provide insights into root nodulation and disease resistanc.</title>
        <authorList>
            <person name="Yuan L."/>
        </authorList>
    </citation>
    <scope>NUCLEOTIDE SEQUENCE [LARGE SCALE GENOMIC DNA]</scope>
    <source>
        <strain evidence="9">ZHUSHIDOU_FW_LH</strain>
        <tissue evidence="9">Leaf</tissue>
    </source>
</reference>
<keyword evidence="4 8" id="KW-0732">Signal</keyword>
<organism evidence="9 10">
    <name type="scientific">Crotalaria pallida</name>
    <name type="common">Smooth rattlebox</name>
    <name type="synonym">Crotalaria striata</name>
    <dbReference type="NCBI Taxonomy" id="3830"/>
    <lineage>
        <taxon>Eukaryota</taxon>
        <taxon>Viridiplantae</taxon>
        <taxon>Streptophyta</taxon>
        <taxon>Embryophyta</taxon>
        <taxon>Tracheophyta</taxon>
        <taxon>Spermatophyta</taxon>
        <taxon>Magnoliopsida</taxon>
        <taxon>eudicotyledons</taxon>
        <taxon>Gunneridae</taxon>
        <taxon>Pentapetalae</taxon>
        <taxon>rosids</taxon>
        <taxon>fabids</taxon>
        <taxon>Fabales</taxon>
        <taxon>Fabaceae</taxon>
        <taxon>Papilionoideae</taxon>
        <taxon>50 kb inversion clade</taxon>
        <taxon>genistoids sensu lato</taxon>
        <taxon>core genistoids</taxon>
        <taxon>Crotalarieae</taxon>
        <taxon>Crotalaria</taxon>
    </lineage>
</organism>
<evidence type="ECO:0000256" key="6">
    <source>
        <dbReference type="ARBA" id="ARBA00022963"/>
    </source>
</evidence>
<evidence type="ECO:0000256" key="7">
    <source>
        <dbReference type="ARBA" id="ARBA00023098"/>
    </source>
</evidence>
<comment type="similarity">
    <text evidence="2">Belongs to the 'GDSL' lipolytic enzyme family.</text>
</comment>
<evidence type="ECO:0000256" key="8">
    <source>
        <dbReference type="SAM" id="SignalP"/>
    </source>
</evidence>
<dbReference type="PANTHER" id="PTHR45650:SF75">
    <property type="entry name" value="GDSL-LIKE LIPASE_ACYLHYDROLASE"/>
    <property type="match status" value="1"/>
</dbReference>
<feature type="chain" id="PRO_5043049998" evidence="8">
    <location>
        <begin position="29"/>
        <end position="366"/>
    </location>
</feature>
<evidence type="ECO:0000256" key="4">
    <source>
        <dbReference type="ARBA" id="ARBA00022729"/>
    </source>
</evidence>
<gene>
    <name evidence="9" type="ORF">RIF29_40444</name>
</gene>
<evidence type="ECO:0000313" key="9">
    <source>
        <dbReference type="EMBL" id="KAK7245597.1"/>
    </source>
</evidence>
<dbReference type="InterPro" id="IPR036514">
    <property type="entry name" value="SGNH_hydro_sf"/>
</dbReference>
<dbReference type="PANTHER" id="PTHR45650">
    <property type="entry name" value="GDSL-LIKE LIPASE/ACYLHYDROLASE-RELATED"/>
    <property type="match status" value="1"/>
</dbReference>
<dbReference type="Gene3D" id="3.40.50.1110">
    <property type="entry name" value="SGNH hydrolase"/>
    <property type="match status" value="1"/>
</dbReference>
<dbReference type="PROSITE" id="PS51257">
    <property type="entry name" value="PROKAR_LIPOPROTEIN"/>
    <property type="match status" value="1"/>
</dbReference>
<feature type="signal peptide" evidence="8">
    <location>
        <begin position="1"/>
        <end position="28"/>
    </location>
</feature>
<evidence type="ECO:0000256" key="3">
    <source>
        <dbReference type="ARBA" id="ARBA00022525"/>
    </source>
</evidence>
<sequence>MACENSKKLLVLPLLLLVASCMQQCVHGKPQVPCLFIFGDSLSDSGNNNNLQTAAKSNYKPYGIDFPTGPTGRFTNGRTSIDIITQLLGFKNFIPPFANISGSNILKGVNYASGSAGIRVESGSHLGAHISLKFQLKNHKVIVSKIAAKLGGRDKAIQYLNKCLYYVNIGSNDYINNYFLPQFYPTSRSLSLEGYTQSLIHKLSLQLKVLHDVGARKHVLVGMGLIGCTPRAISTKGKNGSCVQEENLAAFIFNGKLKSLVDQFNSKFSANSKFIFINSTAGTTLGPSLGFTVSSASCCTTRADGQCAPNQTPCQNRNQYVFWDQFHPTDAVNLVTAIGSYNASNQAFTYPVDIKHLVGLNLGQGQ</sequence>
<evidence type="ECO:0000313" key="10">
    <source>
        <dbReference type="Proteomes" id="UP001372338"/>
    </source>
</evidence>
<dbReference type="AlphaFoldDB" id="A0AAN9HRP8"/>
<dbReference type="Proteomes" id="UP001372338">
    <property type="component" value="Unassembled WGS sequence"/>
</dbReference>
<name>A0AAN9HRP8_CROPI</name>
<dbReference type="InterPro" id="IPR051238">
    <property type="entry name" value="GDSL_esterase/lipase"/>
</dbReference>
<dbReference type="GO" id="GO:0016788">
    <property type="term" value="F:hydrolase activity, acting on ester bonds"/>
    <property type="evidence" value="ECO:0007669"/>
    <property type="project" value="InterPro"/>
</dbReference>
<dbReference type="EMBL" id="JAYWIO010000008">
    <property type="protein sequence ID" value="KAK7245597.1"/>
    <property type="molecule type" value="Genomic_DNA"/>
</dbReference>
<dbReference type="GO" id="GO:0005576">
    <property type="term" value="C:extracellular region"/>
    <property type="evidence" value="ECO:0007669"/>
    <property type="project" value="UniProtKB-SubCell"/>
</dbReference>
<dbReference type="CDD" id="cd01837">
    <property type="entry name" value="SGNH_plant_lipase_like"/>
    <property type="match status" value="1"/>
</dbReference>
<keyword evidence="6" id="KW-0442">Lipid degradation</keyword>
<evidence type="ECO:0000256" key="1">
    <source>
        <dbReference type="ARBA" id="ARBA00004613"/>
    </source>
</evidence>
<keyword evidence="7" id="KW-0443">Lipid metabolism</keyword>
<keyword evidence="5" id="KW-0378">Hydrolase</keyword>
<evidence type="ECO:0000256" key="5">
    <source>
        <dbReference type="ARBA" id="ARBA00022801"/>
    </source>
</evidence>
<protein>
    <submittedName>
        <fullName evidence="9">Uncharacterized protein</fullName>
    </submittedName>
</protein>
<dbReference type="Pfam" id="PF00657">
    <property type="entry name" value="Lipase_GDSL"/>
    <property type="match status" value="1"/>
</dbReference>
<comment type="caution">
    <text evidence="9">The sequence shown here is derived from an EMBL/GenBank/DDBJ whole genome shotgun (WGS) entry which is preliminary data.</text>
</comment>
<accession>A0AAN9HRP8</accession>
<keyword evidence="3" id="KW-0964">Secreted</keyword>
<dbReference type="GO" id="GO:0016042">
    <property type="term" value="P:lipid catabolic process"/>
    <property type="evidence" value="ECO:0007669"/>
    <property type="project" value="UniProtKB-KW"/>
</dbReference>
<dbReference type="InterPro" id="IPR001087">
    <property type="entry name" value="GDSL"/>
</dbReference>
<comment type="subcellular location">
    <subcellularLocation>
        <location evidence="1">Secreted</location>
    </subcellularLocation>
</comment>
<keyword evidence="10" id="KW-1185">Reference proteome</keyword>